<dbReference type="CDD" id="cd01949">
    <property type="entry name" value="GGDEF"/>
    <property type="match status" value="1"/>
</dbReference>
<dbReference type="EMBL" id="JARGEQ010000008">
    <property type="protein sequence ID" value="MDF1585084.1"/>
    <property type="molecule type" value="Genomic_DNA"/>
</dbReference>
<dbReference type="InterPro" id="IPR043128">
    <property type="entry name" value="Rev_trsase/Diguanyl_cyclase"/>
</dbReference>
<feature type="domain" description="PAS" evidence="2">
    <location>
        <begin position="243"/>
        <end position="295"/>
    </location>
</feature>
<feature type="transmembrane region" description="Helical" evidence="1">
    <location>
        <begin position="15"/>
        <end position="35"/>
    </location>
</feature>
<dbReference type="Proteomes" id="UP001301140">
    <property type="component" value="Unassembled WGS sequence"/>
</dbReference>
<dbReference type="PROSITE" id="PS50112">
    <property type="entry name" value="PAS"/>
    <property type="match status" value="1"/>
</dbReference>
<dbReference type="Pfam" id="PF00563">
    <property type="entry name" value="EAL"/>
    <property type="match status" value="1"/>
</dbReference>
<dbReference type="Pfam" id="PF00990">
    <property type="entry name" value="GGDEF"/>
    <property type="match status" value="1"/>
</dbReference>
<dbReference type="Pfam" id="PF03707">
    <property type="entry name" value="MHYT"/>
    <property type="match status" value="2"/>
</dbReference>
<dbReference type="PROSITE" id="PS50883">
    <property type="entry name" value="EAL"/>
    <property type="match status" value="1"/>
</dbReference>
<keyword evidence="1" id="KW-0812">Transmembrane</keyword>
<feature type="transmembrane region" description="Helical" evidence="1">
    <location>
        <begin position="205"/>
        <end position="225"/>
    </location>
</feature>
<name>A0AAP3UYK1_9PROT</name>
<feature type="transmembrane region" description="Helical" evidence="1">
    <location>
        <begin position="144"/>
        <end position="162"/>
    </location>
</feature>
<dbReference type="SUPFAM" id="SSF55785">
    <property type="entry name" value="PYP-like sensor domain (PAS domain)"/>
    <property type="match status" value="1"/>
</dbReference>
<dbReference type="SUPFAM" id="SSF141868">
    <property type="entry name" value="EAL domain-like"/>
    <property type="match status" value="1"/>
</dbReference>
<reference evidence="6 7" key="1">
    <citation type="submission" date="2023-03" db="EMBL/GenBank/DDBJ databases">
        <title>YIM 152171 draft genome.</title>
        <authorList>
            <person name="Yang Z."/>
        </authorList>
    </citation>
    <scope>NUCLEOTIDE SEQUENCE [LARGE SCALE GENOMIC DNA]</scope>
    <source>
        <strain evidence="6 7">YIM 152171</strain>
    </source>
</reference>
<evidence type="ECO:0000259" key="2">
    <source>
        <dbReference type="PROSITE" id="PS50112"/>
    </source>
</evidence>
<proteinExistence type="predicted"/>
<dbReference type="AlphaFoldDB" id="A0AAP3UYK1"/>
<feature type="transmembrane region" description="Helical" evidence="1">
    <location>
        <begin position="47"/>
        <end position="72"/>
    </location>
</feature>
<dbReference type="NCBIfam" id="TIGR00229">
    <property type="entry name" value="sensory_box"/>
    <property type="match status" value="1"/>
</dbReference>
<dbReference type="SUPFAM" id="SSF55073">
    <property type="entry name" value="Nucleotide cyclase"/>
    <property type="match status" value="1"/>
</dbReference>
<keyword evidence="1" id="KW-1133">Transmembrane helix</keyword>
<dbReference type="Gene3D" id="3.20.20.450">
    <property type="entry name" value="EAL domain"/>
    <property type="match status" value="1"/>
</dbReference>
<dbReference type="SMART" id="SM00091">
    <property type="entry name" value="PAS"/>
    <property type="match status" value="1"/>
</dbReference>
<gene>
    <name evidence="6" type="ORF">PZ740_01640</name>
</gene>
<comment type="caution">
    <text evidence="6">The sequence shown here is derived from an EMBL/GenBank/DDBJ whole genome shotgun (WGS) entry which is preliminary data.</text>
</comment>
<dbReference type="InterPro" id="IPR000014">
    <property type="entry name" value="PAS"/>
</dbReference>
<organism evidence="6 7">
    <name type="scientific">Marinimicrococcus flavescens</name>
    <dbReference type="NCBI Taxonomy" id="3031815"/>
    <lineage>
        <taxon>Bacteria</taxon>
        <taxon>Pseudomonadati</taxon>
        <taxon>Pseudomonadota</taxon>
        <taxon>Alphaproteobacteria</taxon>
        <taxon>Geminicoccales</taxon>
        <taxon>Geminicoccaceae</taxon>
        <taxon>Marinimicrococcus</taxon>
    </lineage>
</organism>
<dbReference type="InterPro" id="IPR035919">
    <property type="entry name" value="EAL_sf"/>
</dbReference>
<dbReference type="InterPro" id="IPR005330">
    <property type="entry name" value="MHYT_dom"/>
</dbReference>
<dbReference type="PANTHER" id="PTHR44757:SF2">
    <property type="entry name" value="BIOFILM ARCHITECTURE MAINTENANCE PROTEIN MBAA"/>
    <property type="match status" value="1"/>
</dbReference>
<evidence type="ECO:0000313" key="6">
    <source>
        <dbReference type="EMBL" id="MDF1585084.1"/>
    </source>
</evidence>
<evidence type="ECO:0000313" key="7">
    <source>
        <dbReference type="Proteomes" id="UP001301140"/>
    </source>
</evidence>
<evidence type="ECO:0000259" key="5">
    <source>
        <dbReference type="PROSITE" id="PS50924"/>
    </source>
</evidence>
<dbReference type="GO" id="GO:0016020">
    <property type="term" value="C:membrane"/>
    <property type="evidence" value="ECO:0007669"/>
    <property type="project" value="UniProtKB-UniRule"/>
</dbReference>
<dbReference type="Gene3D" id="3.30.70.270">
    <property type="match status" value="1"/>
</dbReference>
<feature type="domain" description="GGDEF" evidence="4">
    <location>
        <begin position="386"/>
        <end position="520"/>
    </location>
</feature>
<evidence type="ECO:0000259" key="4">
    <source>
        <dbReference type="PROSITE" id="PS50887"/>
    </source>
</evidence>
<dbReference type="PROSITE" id="PS50887">
    <property type="entry name" value="GGDEF"/>
    <property type="match status" value="1"/>
</dbReference>
<dbReference type="PROSITE" id="PS50924">
    <property type="entry name" value="MHYT"/>
    <property type="match status" value="1"/>
</dbReference>
<evidence type="ECO:0000259" key="3">
    <source>
        <dbReference type="PROSITE" id="PS50883"/>
    </source>
</evidence>
<evidence type="ECO:0000256" key="1">
    <source>
        <dbReference type="PROSITE-ProRule" id="PRU00244"/>
    </source>
</evidence>
<dbReference type="InterPro" id="IPR000160">
    <property type="entry name" value="GGDEF_dom"/>
</dbReference>
<dbReference type="RefSeq" id="WP_327787495.1">
    <property type="nucleotide sequence ID" value="NZ_JARGEQ010000008.1"/>
</dbReference>
<dbReference type="SMART" id="SM00267">
    <property type="entry name" value="GGDEF"/>
    <property type="match status" value="1"/>
</dbReference>
<dbReference type="InterPro" id="IPR029787">
    <property type="entry name" value="Nucleotide_cyclase"/>
</dbReference>
<feature type="transmembrane region" description="Helical" evidence="1">
    <location>
        <begin position="111"/>
        <end position="132"/>
    </location>
</feature>
<dbReference type="InterPro" id="IPR035965">
    <property type="entry name" value="PAS-like_dom_sf"/>
</dbReference>
<feature type="transmembrane region" description="Helical" evidence="1">
    <location>
        <begin position="174"/>
        <end position="193"/>
    </location>
</feature>
<accession>A0AAP3UYK1</accession>
<dbReference type="PANTHER" id="PTHR44757">
    <property type="entry name" value="DIGUANYLATE CYCLASE DGCP"/>
    <property type="match status" value="1"/>
</dbReference>
<dbReference type="CDD" id="cd00130">
    <property type="entry name" value="PAS"/>
    <property type="match status" value="1"/>
</dbReference>
<keyword evidence="1" id="KW-0472">Membrane</keyword>
<dbReference type="CDD" id="cd01948">
    <property type="entry name" value="EAL"/>
    <property type="match status" value="1"/>
</dbReference>
<dbReference type="SMART" id="SM00052">
    <property type="entry name" value="EAL"/>
    <property type="match status" value="1"/>
</dbReference>
<dbReference type="Pfam" id="PF13426">
    <property type="entry name" value="PAS_9"/>
    <property type="match status" value="1"/>
</dbReference>
<protein>
    <submittedName>
        <fullName evidence="6">EAL domain-containing protein</fullName>
    </submittedName>
</protein>
<dbReference type="InterPro" id="IPR052155">
    <property type="entry name" value="Biofilm_reg_signaling"/>
</dbReference>
<feature type="transmembrane region" description="Helical" evidence="1">
    <location>
        <begin position="84"/>
        <end position="104"/>
    </location>
</feature>
<feature type="domain" description="EAL" evidence="3">
    <location>
        <begin position="529"/>
        <end position="779"/>
    </location>
</feature>
<keyword evidence="7" id="KW-1185">Reference proteome</keyword>
<dbReference type="Gene3D" id="3.30.450.20">
    <property type="entry name" value="PAS domain"/>
    <property type="match status" value="1"/>
</dbReference>
<dbReference type="InterPro" id="IPR001633">
    <property type="entry name" value="EAL_dom"/>
</dbReference>
<dbReference type="NCBIfam" id="TIGR00254">
    <property type="entry name" value="GGDEF"/>
    <property type="match status" value="1"/>
</dbReference>
<sequence length="798" mass="84512">MNAVIACLTNDHDDWLVVVAALVCLAASWQTMGLQARAAAVRVHQRVVWLAAAATTAGLGFWATHFVAMLGYQVLPTSYRPGLTAFSLLIAINGAGLGIGLTISPRAPVRAVGGALLLLAIVVMHFTGMAAMEVSAIQHWDGNFVAWSALLGAGFGAAAFGLPAMPGRRAISSVLLTLAVLSLHFTGMAALRLEYTPLLSPPESAILPSHLALAVTAVAVVALLAGQAAMRIDRHLAQRDRHEAQRLRHLAEAALEGLAIHENGVIRDANTSFARLVGLTRPEILGRRIDTFLPPALLAQIGGVAVEGEVVRPTGETIPVEILGRPLELPDGPAEVVALRDLRVQRAAEARIRHMARHDQLTGLPNRAALKTMLAQEVEKAAREGTSLAVLLIDIAGLRDINSVHGESAGDKMLRETAARLASCVGEETPLGRLAGDEFVVILPKIAGPESAEQRAEALRSAIEDRPMATNTGVQLTALVRIGIALFPSDTRQPADLLARAAEALLAPEGVDDPIRFFDPRAEARRRRRHDMLDALREALAGDGLEAHFQPQIDSANGRLVGCETLLRWKHEKLGPVPPDVFVPLAEEAGLAGALGAWVLRAGCRAAAAWPQPLRVSVNLSADHVASGNVPALVAAVLEETGLPAGRLELEITESVLMRDTAAVLATLESLRAMGVTIAMDDFGTGYSSLAYLHAFPFDRMKIDRSFVQPIGKGGSGETIVEAVLALGRALGIATIAEGVETEAQLRFLQERGCNEIQGFLIARPMPAAALAPFLRDWPDRPGAIAAAALPADAPARL</sequence>
<feature type="domain" description="MHYT" evidence="5">
    <location>
        <begin position="12"/>
        <end position="194"/>
    </location>
</feature>